<dbReference type="InterPro" id="IPR043519">
    <property type="entry name" value="NT_sf"/>
</dbReference>
<reference evidence="2 3" key="1">
    <citation type="submission" date="2019-05" db="EMBL/GenBank/DDBJ databases">
        <title>Genome sequence of Cellulomonas hominis strain CS1.</title>
        <authorList>
            <person name="Belmont J."/>
            <person name="Maclea K.S."/>
        </authorList>
    </citation>
    <scope>NUCLEOTIDE SEQUENCE [LARGE SCALE GENOMIC DNA]</scope>
    <source>
        <strain evidence="2 3">CS1</strain>
    </source>
</reference>
<organism evidence="2 3">
    <name type="scientific">Cellulomonas hominis</name>
    <dbReference type="NCBI Taxonomy" id="156981"/>
    <lineage>
        <taxon>Bacteria</taxon>
        <taxon>Bacillati</taxon>
        <taxon>Actinomycetota</taxon>
        <taxon>Actinomycetes</taxon>
        <taxon>Micrococcales</taxon>
        <taxon>Cellulomonadaceae</taxon>
        <taxon>Cellulomonas</taxon>
    </lineage>
</organism>
<dbReference type="Pfam" id="PF04607">
    <property type="entry name" value="RelA_SpoT"/>
    <property type="match status" value="1"/>
</dbReference>
<dbReference type="InterPro" id="IPR052366">
    <property type="entry name" value="GTP_Pyrophosphokinase"/>
</dbReference>
<dbReference type="PANTHER" id="PTHR47837">
    <property type="entry name" value="GTP PYROPHOSPHOKINASE YJBM"/>
    <property type="match status" value="1"/>
</dbReference>
<dbReference type="SUPFAM" id="SSF81301">
    <property type="entry name" value="Nucleotidyltransferase"/>
    <property type="match status" value="1"/>
</dbReference>
<feature type="domain" description="RelA/SpoT" evidence="1">
    <location>
        <begin position="74"/>
        <end position="194"/>
    </location>
</feature>
<sequence length="238" mass="25600">MHATLTAPSALAGTALEDPAVPAVPAAARTGAVDTDRLLLDHRHALALLLLEIAGLRDQVRDGRAHDPVENMTWRLKSAASIEAKARRKGIPLDDDALRRDMQDLAGLRVVCAFLSDLREVRDAVLALPELALLEERDYTARPKASGYRSLHLVVGVPVRGAGQVTVEIQLRTVAMDFWACLEHRLAYRHHAPAPVPVAATLRRAAGVTAALDLAMDRLWSRTAAPTPTPALAAPRGA</sequence>
<proteinExistence type="predicted"/>
<dbReference type="EMBL" id="SZYE01000001">
    <property type="protein sequence ID" value="TKR27484.1"/>
    <property type="molecule type" value="Genomic_DNA"/>
</dbReference>
<dbReference type="CDD" id="cd05399">
    <property type="entry name" value="NT_Rel-Spo_like"/>
    <property type="match status" value="1"/>
</dbReference>
<evidence type="ECO:0000259" key="1">
    <source>
        <dbReference type="SMART" id="SM00954"/>
    </source>
</evidence>
<keyword evidence="2" id="KW-0418">Kinase</keyword>
<dbReference type="Proteomes" id="UP000308121">
    <property type="component" value="Unassembled WGS sequence"/>
</dbReference>
<dbReference type="AlphaFoldDB" id="A0A7Z8K3U6"/>
<dbReference type="InterPro" id="IPR007685">
    <property type="entry name" value="RelA_SpoT"/>
</dbReference>
<dbReference type="GO" id="GO:0016301">
    <property type="term" value="F:kinase activity"/>
    <property type="evidence" value="ECO:0007669"/>
    <property type="project" value="UniProtKB-KW"/>
</dbReference>
<dbReference type="OrthoDB" id="9789634at2"/>
<name>A0A7Z8K3U6_9CELL</name>
<dbReference type="Gene3D" id="1.10.287.860">
    <property type="entry name" value="Nucleotidyltransferase"/>
    <property type="match status" value="1"/>
</dbReference>
<evidence type="ECO:0000313" key="2">
    <source>
        <dbReference type="EMBL" id="TKR27484.1"/>
    </source>
</evidence>
<dbReference type="GO" id="GO:0015969">
    <property type="term" value="P:guanosine tetraphosphate metabolic process"/>
    <property type="evidence" value="ECO:0007669"/>
    <property type="project" value="InterPro"/>
</dbReference>
<protein>
    <submittedName>
        <fullName evidence="2">GTP pyrophosphokinase family protein</fullName>
    </submittedName>
</protein>
<dbReference type="Gene3D" id="3.30.460.10">
    <property type="entry name" value="Beta Polymerase, domain 2"/>
    <property type="match status" value="1"/>
</dbReference>
<keyword evidence="2" id="KW-0808">Transferase</keyword>
<dbReference type="PANTHER" id="PTHR47837:SF1">
    <property type="entry name" value="GTP PYROPHOSPHOKINASE YJBM"/>
    <property type="match status" value="1"/>
</dbReference>
<dbReference type="SMART" id="SM00954">
    <property type="entry name" value="RelA_SpoT"/>
    <property type="match status" value="1"/>
</dbReference>
<gene>
    <name evidence="2" type="ORF">FA014_00265</name>
</gene>
<comment type="caution">
    <text evidence="2">The sequence shown here is derived from an EMBL/GenBank/DDBJ whole genome shotgun (WGS) entry which is preliminary data.</text>
</comment>
<evidence type="ECO:0000313" key="3">
    <source>
        <dbReference type="Proteomes" id="UP000308121"/>
    </source>
</evidence>
<dbReference type="RefSeq" id="WP_154727709.1">
    <property type="nucleotide sequence ID" value="NZ_SZYE01000001.1"/>
</dbReference>
<accession>A0A7Z8K3U6</accession>